<sequence>MALPFCIYLPIQSRSLHTLNTSLHKINHINKEKQDTTCFSSVSMWLPWRVRTTASRPNRSRSRASTVSCTSFKDIQTLLASEPEPSSPKSPSLFRRLSVSPSLLRSLSDSRAAAAPSSFAPPPESDCSSVVLYYTSLRVVRRTHDDCRAVRSILRGFAVAVDERDVSVDERFREELQQILGRRTVPLPSVFIAGTYIGGADEVRRLYDSGELHELIERLPLSRSIACGLCGGLRFVVCDKCDGSHKVFVEKSGAFRICSSCNSNGLIRCSSCFVVHQRHSK</sequence>
<accession>A0A0S3S0V7</accession>
<dbReference type="SUPFAM" id="SSF52833">
    <property type="entry name" value="Thioredoxin-like"/>
    <property type="match status" value="1"/>
</dbReference>
<dbReference type="Pfam" id="PF23733">
    <property type="entry name" value="GRXCR1-2_C"/>
    <property type="match status" value="1"/>
</dbReference>
<name>A0A0S3S0V7_PHAAN</name>
<organism evidence="2 3">
    <name type="scientific">Vigna angularis var. angularis</name>
    <dbReference type="NCBI Taxonomy" id="157739"/>
    <lineage>
        <taxon>Eukaryota</taxon>
        <taxon>Viridiplantae</taxon>
        <taxon>Streptophyta</taxon>
        <taxon>Embryophyta</taxon>
        <taxon>Tracheophyta</taxon>
        <taxon>Spermatophyta</taxon>
        <taxon>Magnoliopsida</taxon>
        <taxon>eudicotyledons</taxon>
        <taxon>Gunneridae</taxon>
        <taxon>Pentapetalae</taxon>
        <taxon>rosids</taxon>
        <taxon>fabids</taxon>
        <taxon>Fabales</taxon>
        <taxon>Fabaceae</taxon>
        <taxon>Papilionoideae</taxon>
        <taxon>50 kb inversion clade</taxon>
        <taxon>NPAAA clade</taxon>
        <taxon>indigoferoid/millettioid clade</taxon>
        <taxon>Phaseoleae</taxon>
        <taxon>Vigna</taxon>
    </lineage>
</organism>
<dbReference type="InterPro" id="IPR036249">
    <property type="entry name" value="Thioredoxin-like_sf"/>
</dbReference>
<dbReference type="Gene3D" id="3.40.30.10">
    <property type="entry name" value="Glutaredoxin"/>
    <property type="match status" value="1"/>
</dbReference>
<evidence type="ECO:0000313" key="2">
    <source>
        <dbReference type="EMBL" id="BAT86461.1"/>
    </source>
</evidence>
<dbReference type="PROSITE" id="PS51354">
    <property type="entry name" value="GLUTAREDOXIN_2"/>
    <property type="match status" value="1"/>
</dbReference>
<keyword evidence="3" id="KW-1185">Reference proteome</keyword>
<dbReference type="AlphaFoldDB" id="A0A0S3S0V7"/>
<dbReference type="CDD" id="cd03031">
    <property type="entry name" value="GRX_GRX_like"/>
    <property type="match status" value="1"/>
</dbReference>
<gene>
    <name evidence="2" type="primary">Vigan.04G411500</name>
    <name evidence="2" type="ORF">VIGAN_04411500</name>
</gene>
<feature type="domain" description="Glutaredoxin" evidence="1">
    <location>
        <begin position="131"/>
        <end position="197"/>
    </location>
</feature>
<dbReference type="Proteomes" id="UP000291084">
    <property type="component" value="Chromosome 4"/>
</dbReference>
<protein>
    <recommendedName>
        <fullName evidence="1">Glutaredoxin domain-containing protein</fullName>
    </recommendedName>
</protein>
<evidence type="ECO:0000313" key="3">
    <source>
        <dbReference type="Proteomes" id="UP000291084"/>
    </source>
</evidence>
<dbReference type="PANTHER" id="PTHR45669:SF25">
    <property type="entry name" value="GLUTAREDOXIN (GRX) FAMILY PROTEIN"/>
    <property type="match status" value="1"/>
</dbReference>
<dbReference type="Pfam" id="PF00462">
    <property type="entry name" value="Glutaredoxin"/>
    <property type="match status" value="1"/>
</dbReference>
<evidence type="ECO:0000259" key="1">
    <source>
        <dbReference type="Pfam" id="PF00462"/>
    </source>
</evidence>
<dbReference type="InterPro" id="IPR002109">
    <property type="entry name" value="Glutaredoxin"/>
</dbReference>
<reference evidence="2 3" key="1">
    <citation type="journal article" date="2015" name="Sci. Rep.">
        <title>The power of single molecule real-time sequencing technology in the de novo assembly of a eukaryotic genome.</title>
        <authorList>
            <person name="Sakai H."/>
            <person name="Naito K."/>
            <person name="Ogiso-Tanaka E."/>
            <person name="Takahashi Y."/>
            <person name="Iseki K."/>
            <person name="Muto C."/>
            <person name="Satou K."/>
            <person name="Teruya K."/>
            <person name="Shiroma A."/>
            <person name="Shimoji M."/>
            <person name="Hirano T."/>
            <person name="Itoh T."/>
            <person name="Kaga A."/>
            <person name="Tomooka N."/>
        </authorList>
    </citation>
    <scope>NUCLEOTIDE SEQUENCE [LARGE SCALE GENOMIC DNA]</scope>
    <source>
        <strain evidence="3">cv. Shumari</strain>
    </source>
</reference>
<dbReference type="EMBL" id="AP015037">
    <property type="protein sequence ID" value="BAT86461.1"/>
    <property type="molecule type" value="Genomic_DNA"/>
</dbReference>
<dbReference type="OrthoDB" id="423313at2759"/>
<dbReference type="PANTHER" id="PTHR45669">
    <property type="entry name" value="GLUTAREDOXIN DOMAIN-CONTAINING CYSTEINE-RICH PROTEIN CG12206-RELATED"/>
    <property type="match status" value="1"/>
</dbReference>
<proteinExistence type="predicted"/>